<reference evidence="4" key="3">
    <citation type="submission" date="2016-06" db="UniProtKB">
        <authorList>
            <consortium name="WormBaseParasite"/>
        </authorList>
    </citation>
    <scope>IDENTIFICATION</scope>
</reference>
<dbReference type="InterPro" id="IPR001079">
    <property type="entry name" value="Galectin_CRD"/>
</dbReference>
<reference evidence="3" key="2">
    <citation type="submission" date="2014-05" db="EMBL/GenBank/DDBJ databases">
        <title>The genome and life-stage specific transcriptomes of Globodera pallida elucidate key aspects of plant parasitism by a cyst nematode.</title>
        <authorList>
            <person name="Cotton J.A."/>
            <person name="Lilley C.J."/>
            <person name="Jones L.M."/>
            <person name="Kikuchi T."/>
            <person name="Reid A.J."/>
            <person name="Thorpe P."/>
            <person name="Tsai I.J."/>
            <person name="Beasley H."/>
            <person name="Blok V."/>
            <person name="Cock P.J.A."/>
            <person name="Van den Akker S.E."/>
            <person name="Holroyd N."/>
            <person name="Hunt M."/>
            <person name="Mantelin S."/>
            <person name="Naghra H."/>
            <person name="Pain A."/>
            <person name="Palomares-Rius J.E."/>
            <person name="Zarowiecki M."/>
            <person name="Berriman M."/>
            <person name="Jones J.T."/>
            <person name="Urwin P.E."/>
        </authorList>
    </citation>
    <scope>NUCLEOTIDE SEQUENCE [LARGE SCALE GENOMIC DNA]</scope>
    <source>
        <strain evidence="3">Lindley</strain>
    </source>
</reference>
<dbReference type="GO" id="GO:0030246">
    <property type="term" value="F:carbohydrate binding"/>
    <property type="evidence" value="ECO:0007669"/>
    <property type="project" value="UniProtKB-KW"/>
</dbReference>
<keyword evidence="3" id="KW-1185">Reference proteome</keyword>
<name>A0A183C588_GLOPA</name>
<dbReference type="AlphaFoldDB" id="A0A183C588"/>
<reference evidence="3" key="1">
    <citation type="submission" date="2013-12" db="EMBL/GenBank/DDBJ databases">
        <authorList>
            <person name="Aslett M."/>
        </authorList>
    </citation>
    <scope>NUCLEOTIDE SEQUENCE [LARGE SCALE GENOMIC DNA]</scope>
    <source>
        <strain evidence="3">Lindley</strain>
    </source>
</reference>
<feature type="domain" description="Galectin" evidence="2">
    <location>
        <begin position="67"/>
        <end position="172"/>
    </location>
</feature>
<proteinExistence type="predicted"/>
<dbReference type="Pfam" id="PF00337">
    <property type="entry name" value="Gal-bind_lectin"/>
    <property type="match status" value="1"/>
</dbReference>
<dbReference type="Proteomes" id="UP000050741">
    <property type="component" value="Unassembled WGS sequence"/>
</dbReference>
<sequence length="192" mass="22555">MYNFWPNHWWNRKEVKSIKLNGQMLLLEDPRVEYNKTSFPTIKLPKFWPIAVFREHSTFLFRVQLLNPSRGLKIIFSDKATFDEKTNQTAFVVHVVDLKRVELGVYYGGRAHPEQANRKDSSFKAGNAYEFFISVSKSFYGIRLNGENLFENYANSMPFCDIKFVRVEGDAVLLEEPERHGPPPEKHNFLQY</sequence>
<evidence type="ECO:0000256" key="1">
    <source>
        <dbReference type="ARBA" id="ARBA00022734"/>
    </source>
</evidence>
<organism evidence="3 4">
    <name type="scientific">Globodera pallida</name>
    <name type="common">Potato cyst nematode worm</name>
    <name type="synonym">Heterodera pallida</name>
    <dbReference type="NCBI Taxonomy" id="36090"/>
    <lineage>
        <taxon>Eukaryota</taxon>
        <taxon>Metazoa</taxon>
        <taxon>Ecdysozoa</taxon>
        <taxon>Nematoda</taxon>
        <taxon>Chromadorea</taxon>
        <taxon>Rhabditida</taxon>
        <taxon>Tylenchina</taxon>
        <taxon>Tylenchomorpha</taxon>
        <taxon>Tylenchoidea</taxon>
        <taxon>Heteroderidae</taxon>
        <taxon>Heteroderinae</taxon>
        <taxon>Globodera</taxon>
    </lineage>
</organism>
<keyword evidence="1" id="KW-0430">Lectin</keyword>
<evidence type="ECO:0000259" key="2">
    <source>
        <dbReference type="Pfam" id="PF00337"/>
    </source>
</evidence>
<dbReference type="Gene3D" id="2.60.120.200">
    <property type="match status" value="1"/>
</dbReference>
<dbReference type="WBParaSite" id="GPLIN_000803300">
    <property type="protein sequence ID" value="GPLIN_000803300"/>
    <property type="gene ID" value="GPLIN_000803300"/>
</dbReference>
<accession>A0A183C588</accession>
<evidence type="ECO:0000313" key="3">
    <source>
        <dbReference type="Proteomes" id="UP000050741"/>
    </source>
</evidence>
<evidence type="ECO:0000313" key="4">
    <source>
        <dbReference type="WBParaSite" id="GPLIN_000803300"/>
    </source>
</evidence>
<protein>
    <submittedName>
        <fullName evidence="4">Galectin domain-containing protein</fullName>
    </submittedName>
</protein>